<proteinExistence type="predicted"/>
<name>A0A7X5UZA8_9SPHN</name>
<keyword evidence="2" id="KW-1185">Reference proteome</keyword>
<gene>
    <name evidence="1" type="ORF">FHR20_001621</name>
</gene>
<evidence type="ECO:0000313" key="1">
    <source>
        <dbReference type="EMBL" id="NIJ64690.1"/>
    </source>
</evidence>
<organism evidence="1 2">
    <name type="scientific">Sphingomonas leidyi</name>
    <dbReference type="NCBI Taxonomy" id="68569"/>
    <lineage>
        <taxon>Bacteria</taxon>
        <taxon>Pseudomonadati</taxon>
        <taxon>Pseudomonadota</taxon>
        <taxon>Alphaproteobacteria</taxon>
        <taxon>Sphingomonadales</taxon>
        <taxon>Sphingomonadaceae</taxon>
        <taxon>Sphingomonas</taxon>
    </lineage>
</organism>
<sequence length="100" mass="10798">MVESDLISVRDDAGQVKSVSGNDLSGIAIETDDSGPWGADVWWLLFGRDDQLACAFPQGATGEGTVIDHLSALPSFDHAEMIKAMTSTENTTFAVWRRPN</sequence>
<dbReference type="EMBL" id="JAASQV010000001">
    <property type="protein sequence ID" value="NIJ64690.1"/>
    <property type="molecule type" value="Genomic_DNA"/>
</dbReference>
<accession>A0A7X5UZA8</accession>
<evidence type="ECO:0000313" key="2">
    <source>
        <dbReference type="Proteomes" id="UP000564677"/>
    </source>
</evidence>
<dbReference type="RefSeq" id="WP_243857153.1">
    <property type="nucleotide sequence ID" value="NZ_JAASQV010000001.1"/>
</dbReference>
<protein>
    <submittedName>
        <fullName evidence="1">Uncharacterized protein</fullName>
    </submittedName>
</protein>
<dbReference type="Proteomes" id="UP000564677">
    <property type="component" value="Unassembled WGS sequence"/>
</dbReference>
<comment type="caution">
    <text evidence="1">The sequence shown here is derived from an EMBL/GenBank/DDBJ whole genome shotgun (WGS) entry which is preliminary data.</text>
</comment>
<reference evidence="1 2" key="1">
    <citation type="submission" date="2020-03" db="EMBL/GenBank/DDBJ databases">
        <title>Genomic Encyclopedia of Type Strains, Phase IV (KMG-IV): sequencing the most valuable type-strain genomes for metagenomic binning, comparative biology and taxonomic classification.</title>
        <authorList>
            <person name="Goeker M."/>
        </authorList>
    </citation>
    <scope>NUCLEOTIDE SEQUENCE [LARGE SCALE GENOMIC DNA]</scope>
    <source>
        <strain evidence="1 2">DSM 4733</strain>
    </source>
</reference>
<dbReference type="AlphaFoldDB" id="A0A7X5UZA8"/>